<accession>A0A2P5EQZ4</accession>
<sequence>MRLSTIKLATTAIAAAPPVPIPPLSLDFALSGALGPELFEVRLSDCEIGTREGAGGDIDEEGGGDRCIIGGWGDGSGGEFGGECVGSELGGAGGVGLGGGGAVLGGSDAGGGGDFSGETDAGGGGELLGGADFGGGGGGDELWGGKDAGGEGEL</sequence>
<comment type="caution">
    <text evidence="2">The sequence shown here is derived from an EMBL/GenBank/DDBJ whole genome shotgun (WGS) entry which is preliminary data.</text>
</comment>
<reference evidence="3" key="1">
    <citation type="submission" date="2016-06" db="EMBL/GenBank/DDBJ databases">
        <title>Parallel loss of symbiosis genes in relatives of nitrogen-fixing non-legume Parasponia.</title>
        <authorList>
            <person name="Van Velzen R."/>
            <person name="Holmer R."/>
            <person name="Bu F."/>
            <person name="Rutten L."/>
            <person name="Van Zeijl A."/>
            <person name="Liu W."/>
            <person name="Santuari L."/>
            <person name="Cao Q."/>
            <person name="Sharma T."/>
            <person name="Shen D."/>
            <person name="Roswanjaya Y."/>
            <person name="Wardhani T."/>
            <person name="Kalhor M.S."/>
            <person name="Jansen J."/>
            <person name="Van den Hoogen J."/>
            <person name="Gungor B."/>
            <person name="Hartog M."/>
            <person name="Hontelez J."/>
            <person name="Verver J."/>
            <person name="Yang W.-C."/>
            <person name="Schijlen E."/>
            <person name="Repin R."/>
            <person name="Schilthuizen M."/>
            <person name="Schranz E."/>
            <person name="Heidstra R."/>
            <person name="Miyata K."/>
            <person name="Fedorova E."/>
            <person name="Kohlen W."/>
            <person name="Bisseling T."/>
            <person name="Smit S."/>
            <person name="Geurts R."/>
        </authorList>
    </citation>
    <scope>NUCLEOTIDE SEQUENCE [LARGE SCALE GENOMIC DNA]</scope>
    <source>
        <strain evidence="3">cv. RG33-2</strain>
    </source>
</reference>
<dbReference type="EMBL" id="JXTC01000111">
    <property type="protein sequence ID" value="PON87959.1"/>
    <property type="molecule type" value="Genomic_DNA"/>
</dbReference>
<keyword evidence="3" id="KW-1185">Reference proteome</keyword>
<evidence type="ECO:0000256" key="1">
    <source>
        <dbReference type="SAM" id="MobiDB-lite"/>
    </source>
</evidence>
<dbReference type="Proteomes" id="UP000237000">
    <property type="component" value="Unassembled WGS sequence"/>
</dbReference>
<feature type="compositionally biased region" description="Gly residues" evidence="1">
    <location>
        <begin position="107"/>
        <end position="142"/>
    </location>
</feature>
<dbReference type="AlphaFoldDB" id="A0A2P5EQZ4"/>
<evidence type="ECO:0000313" key="3">
    <source>
        <dbReference type="Proteomes" id="UP000237000"/>
    </source>
</evidence>
<feature type="region of interest" description="Disordered" evidence="1">
    <location>
        <begin position="107"/>
        <end position="154"/>
    </location>
</feature>
<protein>
    <submittedName>
        <fullName evidence="2">Uncharacterized protein</fullName>
    </submittedName>
</protein>
<organism evidence="2 3">
    <name type="scientific">Trema orientale</name>
    <name type="common">Charcoal tree</name>
    <name type="synonym">Celtis orientalis</name>
    <dbReference type="NCBI Taxonomy" id="63057"/>
    <lineage>
        <taxon>Eukaryota</taxon>
        <taxon>Viridiplantae</taxon>
        <taxon>Streptophyta</taxon>
        <taxon>Embryophyta</taxon>
        <taxon>Tracheophyta</taxon>
        <taxon>Spermatophyta</taxon>
        <taxon>Magnoliopsida</taxon>
        <taxon>eudicotyledons</taxon>
        <taxon>Gunneridae</taxon>
        <taxon>Pentapetalae</taxon>
        <taxon>rosids</taxon>
        <taxon>fabids</taxon>
        <taxon>Rosales</taxon>
        <taxon>Cannabaceae</taxon>
        <taxon>Trema</taxon>
    </lineage>
</organism>
<name>A0A2P5EQZ4_TREOI</name>
<proteinExistence type="predicted"/>
<dbReference type="InParanoid" id="A0A2P5EQZ4"/>
<evidence type="ECO:0000313" key="2">
    <source>
        <dbReference type="EMBL" id="PON87959.1"/>
    </source>
</evidence>
<gene>
    <name evidence="2" type="ORF">TorRG33x02_163380</name>
</gene>